<organism evidence="1 2">
    <name type="scientific">Bacteroides ovatus</name>
    <dbReference type="NCBI Taxonomy" id="28116"/>
    <lineage>
        <taxon>Bacteria</taxon>
        <taxon>Pseudomonadati</taxon>
        <taxon>Bacteroidota</taxon>
        <taxon>Bacteroidia</taxon>
        <taxon>Bacteroidales</taxon>
        <taxon>Bacteroidaceae</taxon>
        <taxon>Bacteroides</taxon>
    </lineage>
</organism>
<dbReference type="AlphaFoldDB" id="A0A5M5EEV4"/>
<dbReference type="Proteomes" id="UP000473905">
    <property type="component" value="Unassembled WGS sequence"/>
</dbReference>
<reference evidence="1 2" key="1">
    <citation type="journal article" date="2019" name="Nat. Med.">
        <title>A library of human gut bacterial isolates paired with longitudinal multiomics data enables mechanistic microbiome research.</title>
        <authorList>
            <person name="Poyet M."/>
            <person name="Groussin M."/>
            <person name="Gibbons S.M."/>
            <person name="Avila-Pacheco J."/>
            <person name="Jiang X."/>
            <person name="Kearney S.M."/>
            <person name="Perrotta A.R."/>
            <person name="Berdy B."/>
            <person name="Zhao S."/>
            <person name="Lieberman T.D."/>
            <person name="Swanson P.K."/>
            <person name="Smith M."/>
            <person name="Roesemann S."/>
            <person name="Alexander J.E."/>
            <person name="Rich S.A."/>
            <person name="Livny J."/>
            <person name="Vlamakis H."/>
            <person name="Clish C."/>
            <person name="Bullock K."/>
            <person name="Deik A."/>
            <person name="Scott J."/>
            <person name="Pierce K.A."/>
            <person name="Xavier R.J."/>
            <person name="Alm E.J."/>
        </authorList>
    </citation>
    <scope>NUCLEOTIDE SEQUENCE [LARGE SCALE GENOMIC DNA]</scope>
    <source>
        <strain evidence="1 2">BIOML-A134</strain>
    </source>
</reference>
<name>A0A5M5EEV4_BACOV</name>
<keyword evidence="2" id="KW-1185">Reference proteome</keyword>
<evidence type="ECO:0000313" key="2">
    <source>
        <dbReference type="Proteomes" id="UP000473905"/>
    </source>
</evidence>
<gene>
    <name evidence="1" type="ORF">F3D66_22715</name>
</gene>
<protein>
    <submittedName>
        <fullName evidence="1">Uncharacterized protein</fullName>
    </submittedName>
</protein>
<comment type="caution">
    <text evidence="1">The sequence shown here is derived from an EMBL/GenBank/DDBJ whole genome shotgun (WGS) entry which is preliminary data.</text>
</comment>
<accession>A0A5M5EEV4</accession>
<dbReference type="EMBL" id="VWKB01000036">
    <property type="protein sequence ID" value="KAA4091716.1"/>
    <property type="molecule type" value="Genomic_DNA"/>
</dbReference>
<dbReference type="RefSeq" id="WP_004320031.1">
    <property type="nucleotide sequence ID" value="NZ_JAHYOK010000038.1"/>
</dbReference>
<proteinExistence type="predicted"/>
<evidence type="ECO:0000313" key="1">
    <source>
        <dbReference type="EMBL" id="KAA4091716.1"/>
    </source>
</evidence>
<sequence>MERYELEESREYKVAMVLEDALNNTCFDYKMFAESVKYYHPTLQQNLFRLIREIINVQADVNRYYDARNKASHEVAKKLKVVVENECLPYI</sequence>